<dbReference type="AlphaFoldDB" id="A0A2A7MPQ9"/>
<protein>
    <submittedName>
        <fullName evidence="6">Pentachlorophenol monooxygenase</fullName>
    </submittedName>
</protein>
<keyword evidence="2" id="KW-0285">Flavoprotein</keyword>
<dbReference type="Gene3D" id="3.30.70.2450">
    <property type="match status" value="1"/>
</dbReference>
<reference evidence="6 7" key="1">
    <citation type="submission" date="2017-10" db="EMBL/GenBank/DDBJ databases">
        <title>The new phylogeny of genus Mycobacterium.</title>
        <authorList>
            <person name="Tortoli E."/>
            <person name="Trovato A."/>
            <person name="Cirillo D.M."/>
        </authorList>
    </citation>
    <scope>NUCLEOTIDE SEQUENCE [LARGE SCALE GENOMIC DNA]</scope>
    <source>
        <strain evidence="6 7">CCUG37673</strain>
    </source>
</reference>
<evidence type="ECO:0000313" key="5">
    <source>
        <dbReference type="EMBL" id="GFG55834.1"/>
    </source>
</evidence>
<proteinExistence type="predicted"/>
<keyword evidence="6" id="KW-0503">Monooxygenase</keyword>
<comment type="caution">
    <text evidence="6">The sequence shown here is derived from an EMBL/GenBank/DDBJ whole genome shotgun (WGS) entry which is preliminary data.</text>
</comment>
<dbReference type="Gene3D" id="3.50.50.60">
    <property type="entry name" value="FAD/NAD(P)-binding domain"/>
    <property type="match status" value="1"/>
</dbReference>
<dbReference type="RefSeq" id="WP_097944119.1">
    <property type="nucleotide sequence ID" value="NZ_BLKS01000004.1"/>
</dbReference>
<organism evidence="6 7">
    <name type="scientific">Mycolicibacterium agri</name>
    <name type="common">Mycobacterium agri</name>
    <dbReference type="NCBI Taxonomy" id="36811"/>
    <lineage>
        <taxon>Bacteria</taxon>
        <taxon>Bacillati</taxon>
        <taxon>Actinomycetota</taxon>
        <taxon>Actinomycetes</taxon>
        <taxon>Mycobacteriales</taxon>
        <taxon>Mycobacteriaceae</taxon>
        <taxon>Mycolicibacterium</taxon>
    </lineage>
</organism>
<dbReference type="PRINTS" id="PR00420">
    <property type="entry name" value="RNGMNOXGNASE"/>
</dbReference>
<dbReference type="Proteomes" id="UP000220914">
    <property type="component" value="Unassembled WGS sequence"/>
</dbReference>
<dbReference type="GO" id="GO:0016709">
    <property type="term" value="F:oxidoreductase activity, acting on paired donors, with incorporation or reduction of molecular oxygen, NAD(P)H as one donor, and incorporation of one atom of oxygen"/>
    <property type="evidence" value="ECO:0007669"/>
    <property type="project" value="UniProtKB-ARBA"/>
</dbReference>
<dbReference type="OrthoDB" id="8670884at2"/>
<dbReference type="EMBL" id="BLKS01000004">
    <property type="protein sequence ID" value="GFG55834.1"/>
    <property type="molecule type" value="Genomic_DNA"/>
</dbReference>
<dbReference type="SUPFAM" id="SSF51905">
    <property type="entry name" value="FAD/NAD(P)-binding domain"/>
    <property type="match status" value="1"/>
</dbReference>
<reference evidence="5 8" key="2">
    <citation type="journal article" date="2019" name="Emerg. Microbes Infect.">
        <title>Comprehensive subspecies identification of 175 nontuberculous mycobacteria species based on 7547 genomic profiles.</title>
        <authorList>
            <person name="Matsumoto Y."/>
            <person name="Kinjo T."/>
            <person name="Motooka D."/>
            <person name="Nabeya D."/>
            <person name="Jung N."/>
            <person name="Uechi K."/>
            <person name="Horii T."/>
            <person name="Iida T."/>
            <person name="Fujita J."/>
            <person name="Nakamura S."/>
        </authorList>
    </citation>
    <scope>NUCLEOTIDE SEQUENCE [LARGE SCALE GENOMIC DNA]</scope>
    <source>
        <strain evidence="5 8">JCM 6377</strain>
    </source>
</reference>
<sequence>MNSSYDTDVLIVGAGPTGLTLAASLAQRGISATLVDRQAAGANTSRAGVVNARSLEVLERVDVARRLVKEGIQAARFNIRDRARTLTAVDFSTLPTDYPYSLLVPQSITERLLLDRLTELGGSVVRPVSLTTIEQDADGVTATFDDGRVIRARYAVGADGIHSTVREQAGIGFQGGAYDESFALADVHLTGDVSPDEVNLYWATAGLTVIAPLPDGSYRVVAPVEDAPENPSAPFVQQILDDRGPGGLTVIDVVWGSRFRVHHRVADTFRAGRLLLAGDAAHVHSPAGGQGMNLGIQDAVALSEALAGVLAGGPDSLLDDYSAARRPIARDVVAMTDRLTRLATLPRAARPLRNALIRVMGRIPKANRALAWRLSGIVYR</sequence>
<evidence type="ECO:0000256" key="2">
    <source>
        <dbReference type="ARBA" id="ARBA00022630"/>
    </source>
</evidence>
<evidence type="ECO:0000256" key="1">
    <source>
        <dbReference type="ARBA" id="ARBA00001974"/>
    </source>
</evidence>
<dbReference type="PANTHER" id="PTHR43004:SF19">
    <property type="entry name" value="BINDING MONOOXYGENASE, PUTATIVE (JCVI)-RELATED"/>
    <property type="match status" value="1"/>
</dbReference>
<dbReference type="EMBL" id="PDCP01000096">
    <property type="protein sequence ID" value="PEG33715.1"/>
    <property type="molecule type" value="Genomic_DNA"/>
</dbReference>
<dbReference type="PANTHER" id="PTHR43004">
    <property type="entry name" value="TRK SYSTEM POTASSIUM UPTAKE PROTEIN"/>
    <property type="match status" value="1"/>
</dbReference>
<dbReference type="GO" id="GO:0071949">
    <property type="term" value="F:FAD binding"/>
    <property type="evidence" value="ECO:0007669"/>
    <property type="project" value="InterPro"/>
</dbReference>
<gene>
    <name evidence="6" type="ORF">CQY20_29265</name>
    <name evidence="5" type="ORF">MAGR_72750</name>
</gene>
<keyword evidence="7" id="KW-1185">Reference proteome</keyword>
<keyword evidence="3" id="KW-0274">FAD</keyword>
<dbReference type="InterPro" id="IPR050641">
    <property type="entry name" value="RIFMO-like"/>
</dbReference>
<dbReference type="InterPro" id="IPR036188">
    <property type="entry name" value="FAD/NAD-bd_sf"/>
</dbReference>
<evidence type="ECO:0000256" key="3">
    <source>
        <dbReference type="ARBA" id="ARBA00022827"/>
    </source>
</evidence>
<comment type="cofactor">
    <cofactor evidence="1">
        <name>FAD</name>
        <dbReference type="ChEBI" id="CHEBI:57692"/>
    </cofactor>
</comment>
<reference evidence="5" key="3">
    <citation type="submission" date="2020-02" db="EMBL/GenBank/DDBJ databases">
        <authorList>
            <person name="Matsumoto Y."/>
            <person name="Motooka D."/>
            <person name="Nakamura S."/>
        </authorList>
    </citation>
    <scope>NUCLEOTIDE SEQUENCE</scope>
    <source>
        <strain evidence="5">JCM 6377</strain>
    </source>
</reference>
<evidence type="ECO:0000313" key="7">
    <source>
        <dbReference type="Proteomes" id="UP000220914"/>
    </source>
</evidence>
<dbReference type="Proteomes" id="UP000465302">
    <property type="component" value="Unassembled WGS sequence"/>
</dbReference>
<accession>A0A2A7MPQ9</accession>
<feature type="domain" description="FAD-binding" evidence="4">
    <location>
        <begin position="6"/>
        <end position="334"/>
    </location>
</feature>
<evidence type="ECO:0000313" key="6">
    <source>
        <dbReference type="EMBL" id="PEG33715.1"/>
    </source>
</evidence>
<name>A0A2A7MPQ9_MYCAG</name>
<dbReference type="Pfam" id="PF01494">
    <property type="entry name" value="FAD_binding_3"/>
    <property type="match status" value="1"/>
</dbReference>
<evidence type="ECO:0000313" key="8">
    <source>
        <dbReference type="Proteomes" id="UP000465302"/>
    </source>
</evidence>
<keyword evidence="6" id="KW-0560">Oxidoreductase</keyword>
<evidence type="ECO:0000259" key="4">
    <source>
        <dbReference type="Pfam" id="PF01494"/>
    </source>
</evidence>
<dbReference type="InterPro" id="IPR002938">
    <property type="entry name" value="FAD-bd"/>
</dbReference>